<evidence type="ECO:0000313" key="2">
    <source>
        <dbReference type="EMBL" id="TEB24412.1"/>
    </source>
</evidence>
<keyword evidence="3" id="KW-1185">Reference proteome</keyword>
<dbReference type="EMBL" id="QPFP01000067">
    <property type="protein sequence ID" value="TEB24412.1"/>
    <property type="molecule type" value="Genomic_DNA"/>
</dbReference>
<sequence length="149" mass="16431">MMSSDREGDGSPRMCMTDTRHDGGRYRCQINGQPWSASAREVVEVDSGLDMAISDYPTIQSTRMEAHLGHYPEEHIPSSLDTGGEVARNYPASTHTPMSAIAIERESYHRDNRGEVTTPAAVETTAAFHPVSRTRVTHILSSDQEEAGR</sequence>
<protein>
    <submittedName>
        <fullName evidence="2">Uncharacterized protein</fullName>
    </submittedName>
</protein>
<dbReference type="AlphaFoldDB" id="A0A4Y7SRJ6"/>
<evidence type="ECO:0000256" key="1">
    <source>
        <dbReference type="SAM" id="MobiDB-lite"/>
    </source>
</evidence>
<name>A0A4Y7SRJ6_COPMI</name>
<evidence type="ECO:0000313" key="3">
    <source>
        <dbReference type="Proteomes" id="UP000298030"/>
    </source>
</evidence>
<proteinExistence type="predicted"/>
<dbReference type="Proteomes" id="UP000298030">
    <property type="component" value="Unassembled WGS sequence"/>
</dbReference>
<organism evidence="2 3">
    <name type="scientific">Coprinellus micaceus</name>
    <name type="common">Glistening ink-cap mushroom</name>
    <name type="synonym">Coprinus micaceus</name>
    <dbReference type="NCBI Taxonomy" id="71717"/>
    <lineage>
        <taxon>Eukaryota</taxon>
        <taxon>Fungi</taxon>
        <taxon>Dikarya</taxon>
        <taxon>Basidiomycota</taxon>
        <taxon>Agaricomycotina</taxon>
        <taxon>Agaricomycetes</taxon>
        <taxon>Agaricomycetidae</taxon>
        <taxon>Agaricales</taxon>
        <taxon>Agaricineae</taxon>
        <taxon>Psathyrellaceae</taxon>
        <taxon>Coprinellus</taxon>
    </lineage>
</organism>
<feature type="compositionally biased region" description="Basic and acidic residues" evidence="1">
    <location>
        <begin position="1"/>
        <end position="10"/>
    </location>
</feature>
<reference evidence="2 3" key="1">
    <citation type="journal article" date="2019" name="Nat. Ecol. Evol.">
        <title>Megaphylogeny resolves global patterns of mushroom evolution.</title>
        <authorList>
            <person name="Varga T."/>
            <person name="Krizsan K."/>
            <person name="Foldi C."/>
            <person name="Dima B."/>
            <person name="Sanchez-Garcia M."/>
            <person name="Sanchez-Ramirez S."/>
            <person name="Szollosi G.J."/>
            <person name="Szarkandi J.G."/>
            <person name="Papp V."/>
            <person name="Albert L."/>
            <person name="Andreopoulos W."/>
            <person name="Angelini C."/>
            <person name="Antonin V."/>
            <person name="Barry K.W."/>
            <person name="Bougher N.L."/>
            <person name="Buchanan P."/>
            <person name="Buyck B."/>
            <person name="Bense V."/>
            <person name="Catcheside P."/>
            <person name="Chovatia M."/>
            <person name="Cooper J."/>
            <person name="Damon W."/>
            <person name="Desjardin D."/>
            <person name="Finy P."/>
            <person name="Geml J."/>
            <person name="Haridas S."/>
            <person name="Hughes K."/>
            <person name="Justo A."/>
            <person name="Karasinski D."/>
            <person name="Kautmanova I."/>
            <person name="Kiss B."/>
            <person name="Kocsube S."/>
            <person name="Kotiranta H."/>
            <person name="LaButti K.M."/>
            <person name="Lechner B.E."/>
            <person name="Liimatainen K."/>
            <person name="Lipzen A."/>
            <person name="Lukacs Z."/>
            <person name="Mihaltcheva S."/>
            <person name="Morgado L.N."/>
            <person name="Niskanen T."/>
            <person name="Noordeloos M.E."/>
            <person name="Ohm R.A."/>
            <person name="Ortiz-Santana B."/>
            <person name="Ovrebo C."/>
            <person name="Racz N."/>
            <person name="Riley R."/>
            <person name="Savchenko A."/>
            <person name="Shiryaev A."/>
            <person name="Soop K."/>
            <person name="Spirin V."/>
            <person name="Szebenyi C."/>
            <person name="Tomsovsky M."/>
            <person name="Tulloss R.E."/>
            <person name="Uehling J."/>
            <person name="Grigoriev I.V."/>
            <person name="Vagvolgyi C."/>
            <person name="Papp T."/>
            <person name="Martin F.M."/>
            <person name="Miettinen O."/>
            <person name="Hibbett D.S."/>
            <person name="Nagy L.G."/>
        </authorList>
    </citation>
    <scope>NUCLEOTIDE SEQUENCE [LARGE SCALE GENOMIC DNA]</scope>
    <source>
        <strain evidence="2 3">FP101781</strain>
    </source>
</reference>
<comment type="caution">
    <text evidence="2">The sequence shown here is derived from an EMBL/GenBank/DDBJ whole genome shotgun (WGS) entry which is preliminary data.</text>
</comment>
<accession>A0A4Y7SRJ6</accession>
<gene>
    <name evidence="2" type="ORF">FA13DRAFT_1714711</name>
</gene>
<feature type="region of interest" description="Disordered" evidence="1">
    <location>
        <begin position="73"/>
        <end position="95"/>
    </location>
</feature>
<feature type="region of interest" description="Disordered" evidence="1">
    <location>
        <begin position="1"/>
        <end position="20"/>
    </location>
</feature>